<dbReference type="GO" id="GO:0042834">
    <property type="term" value="F:peptidoglycan binding"/>
    <property type="evidence" value="ECO:0007669"/>
    <property type="project" value="InterPro"/>
</dbReference>
<gene>
    <name evidence="3" type="ORF">VO63_02205</name>
</gene>
<reference evidence="3 4" key="1">
    <citation type="submission" date="2015-05" db="EMBL/GenBank/DDBJ databases">
        <title>Draft Genome assembly of Streptomyces showdoensis.</title>
        <authorList>
            <person name="Thapa K.K."/>
            <person name="Metsa-Ketela M."/>
        </authorList>
    </citation>
    <scope>NUCLEOTIDE SEQUENCE [LARGE SCALE GENOMIC DNA]</scope>
    <source>
        <strain evidence="3 4">ATCC 15227</strain>
    </source>
</reference>
<dbReference type="InterPro" id="IPR018711">
    <property type="entry name" value="NAGPA"/>
</dbReference>
<keyword evidence="4" id="KW-1185">Reference proteome</keyword>
<dbReference type="PANTHER" id="PTHR40446">
    <property type="entry name" value="N-ACETYLGLUCOSAMINE-1-PHOSPHODIESTER ALPHA-N-ACETYLGLUCOSAMINIDASE"/>
    <property type="match status" value="1"/>
</dbReference>
<evidence type="ECO:0000259" key="2">
    <source>
        <dbReference type="Pfam" id="PF09992"/>
    </source>
</evidence>
<dbReference type="Gene3D" id="3.30.70.1070">
    <property type="entry name" value="Sporulation related repeat"/>
    <property type="match status" value="1"/>
</dbReference>
<keyword evidence="1" id="KW-0732">Signal</keyword>
<dbReference type="Proteomes" id="UP000265325">
    <property type="component" value="Unassembled WGS sequence"/>
</dbReference>
<feature type="signal peptide" evidence="1">
    <location>
        <begin position="1"/>
        <end position="33"/>
    </location>
</feature>
<dbReference type="AlphaFoldDB" id="A0A2P2GVB7"/>
<proteinExistence type="predicted"/>
<dbReference type="Pfam" id="PF09992">
    <property type="entry name" value="NAGPA"/>
    <property type="match status" value="1"/>
</dbReference>
<protein>
    <recommendedName>
        <fullName evidence="2">Phosphodiester glycosidase domain-containing protein</fullName>
    </recommendedName>
</protein>
<dbReference type="InterPro" id="IPR036680">
    <property type="entry name" value="SPOR-like_sf"/>
</dbReference>
<feature type="chain" id="PRO_5015109513" description="Phosphodiester glycosidase domain-containing protein" evidence="1">
    <location>
        <begin position="34"/>
        <end position="564"/>
    </location>
</feature>
<dbReference type="EMBL" id="LAQS01000003">
    <property type="protein sequence ID" value="KKZ75443.1"/>
    <property type="molecule type" value="Genomic_DNA"/>
</dbReference>
<dbReference type="PANTHER" id="PTHR40446:SF2">
    <property type="entry name" value="N-ACETYLGLUCOSAMINE-1-PHOSPHODIESTER ALPHA-N-ACETYLGLUCOSAMINIDASE"/>
    <property type="match status" value="1"/>
</dbReference>
<evidence type="ECO:0000256" key="1">
    <source>
        <dbReference type="SAM" id="SignalP"/>
    </source>
</evidence>
<evidence type="ECO:0000313" key="3">
    <source>
        <dbReference type="EMBL" id="KKZ75443.1"/>
    </source>
</evidence>
<accession>A0A2P2GVB7</accession>
<organism evidence="3 4">
    <name type="scientific">Streptomyces showdoensis</name>
    <dbReference type="NCBI Taxonomy" id="68268"/>
    <lineage>
        <taxon>Bacteria</taxon>
        <taxon>Bacillati</taxon>
        <taxon>Actinomycetota</taxon>
        <taxon>Actinomycetes</taxon>
        <taxon>Kitasatosporales</taxon>
        <taxon>Streptomycetaceae</taxon>
        <taxon>Streptomyces</taxon>
    </lineage>
</organism>
<sequence length="564" mass="58251">MPVRGVPRVRRIRRITALTVALGALVTVAPATATDAASTDAAATAPVGRMPLGPDDLVTVAKPAQTPAEGITYEKYTQGRATDVWSVEVLIKQPSTWSAGRKENADAVVAALQAKQFAARVDTWELPAGPGVGAGLPRQYTVRVGAFAPDRSADAAALLKSLQAAGFTGRTVYTAQDGNPSTGPWEVRVVRVDPSAALTFKAVHGSDVARAETVRDMGAAAGALVAVNGSDFDIDSPNNPAFSDYDGDPQGLYVRSKDLLSEANNGRTALLLEGTGARVRVDEVSTRTQVTAHDGAVKVIDGINRATGRNVGCGGVGDDRRRNAKDELVLELRPVRNTLCVDPDEIVVFRPEWGTDTPSPAAGDSVDVVMDGNWVVTGLRQPAGGPVPAGGRVMQGIGAGADWLRAHSTVGKAFKPGTSITDSQGASVSGSALSAVAGGGPALVRDGEILVNADANGMLNPDTNVVTSGVVQRHPRTLAGVTASGELLLVNVDGRLPQTSVGVTVHEAAAVMKWLGAKDALSLGSGGDTTLLINGTLYNRPMDSWQAAASVERKVGNAVVVVPR</sequence>
<feature type="domain" description="Phosphodiester glycosidase" evidence="2">
    <location>
        <begin position="367"/>
        <end position="562"/>
    </location>
</feature>
<name>A0A2P2GVB7_STREW</name>
<evidence type="ECO:0000313" key="4">
    <source>
        <dbReference type="Proteomes" id="UP000265325"/>
    </source>
</evidence>
<comment type="caution">
    <text evidence="3">The sequence shown here is derived from an EMBL/GenBank/DDBJ whole genome shotgun (WGS) entry which is preliminary data.</text>
</comment>